<dbReference type="Proteomes" id="UP000013525">
    <property type="component" value="Unassembled WGS sequence"/>
</dbReference>
<accession>R7WUE1</accession>
<keyword evidence="2" id="KW-1185">Reference proteome</keyword>
<dbReference type="AlphaFoldDB" id="R7WUE1"/>
<organism evidence="1 2">
    <name type="scientific">Rhodococcus rhodnii LMG 5362</name>
    <dbReference type="NCBI Taxonomy" id="1273125"/>
    <lineage>
        <taxon>Bacteria</taxon>
        <taxon>Bacillati</taxon>
        <taxon>Actinomycetota</taxon>
        <taxon>Actinomycetes</taxon>
        <taxon>Mycobacteriales</taxon>
        <taxon>Nocardiaceae</taxon>
        <taxon>Rhodococcus</taxon>
    </lineage>
</organism>
<evidence type="ECO:0000313" key="1">
    <source>
        <dbReference type="EMBL" id="EOM77769.1"/>
    </source>
</evidence>
<name>R7WUE1_9NOCA</name>
<protein>
    <submittedName>
        <fullName evidence="1">Uncharacterized protein</fullName>
    </submittedName>
</protein>
<reference evidence="1 2" key="1">
    <citation type="journal article" date="2013" name="Genome Announc.">
        <title>Draft Genome Sequence of Rhodococcus rhodnii Strain LMG5362, a Symbiont of Rhodnius prolixus (Hemiptera, Reduviidae, Triatominae), the Principle Vector of Trypanosoma cruzi.</title>
        <authorList>
            <person name="Pachebat J.A."/>
            <person name="van Keulen G."/>
            <person name="Whitten M.M."/>
            <person name="Girdwood S."/>
            <person name="Del Sol R."/>
            <person name="Dyson P.J."/>
            <person name="Facey P.D."/>
        </authorList>
    </citation>
    <scope>NUCLEOTIDE SEQUENCE [LARGE SCALE GENOMIC DNA]</scope>
    <source>
        <strain evidence="1 2">LMG 5362</strain>
    </source>
</reference>
<gene>
    <name evidence="1" type="ORF">Rrhod_0837</name>
</gene>
<proteinExistence type="predicted"/>
<sequence>MCEHRWVRHTEPAPTHCGNGHPLGARRVIVGWLPCACTAVTNGGHRTHTCRTCGNVTHTPACTGDRMRQPSTLMLRNHDG</sequence>
<comment type="caution">
    <text evidence="1">The sequence shown here is derived from an EMBL/GenBank/DDBJ whole genome shotgun (WGS) entry which is preliminary data.</text>
</comment>
<evidence type="ECO:0000313" key="2">
    <source>
        <dbReference type="Proteomes" id="UP000013525"/>
    </source>
</evidence>
<dbReference type="EMBL" id="APMY01000026">
    <property type="protein sequence ID" value="EOM77769.1"/>
    <property type="molecule type" value="Genomic_DNA"/>
</dbReference>